<dbReference type="SUPFAM" id="SSF51445">
    <property type="entry name" value="(Trans)glycosidases"/>
    <property type="match status" value="1"/>
</dbReference>
<dbReference type="NCBIfam" id="TIGR01233">
    <property type="entry name" value="lacG"/>
    <property type="match status" value="1"/>
</dbReference>
<evidence type="ECO:0000313" key="7">
    <source>
        <dbReference type="EMBL" id="MCQ5061090.1"/>
    </source>
</evidence>
<dbReference type="PROSITE" id="PS00653">
    <property type="entry name" value="GLYCOSYL_HYDROL_F1_2"/>
    <property type="match status" value="1"/>
</dbReference>
<dbReference type="GO" id="GO:0033920">
    <property type="term" value="F:6-phospho-beta-galactosidase activity"/>
    <property type="evidence" value="ECO:0007669"/>
    <property type="project" value="UniProtKB-EC"/>
</dbReference>
<dbReference type="InterPro" id="IPR005928">
    <property type="entry name" value="6P-beta-galactosidase"/>
</dbReference>
<sequence length="468" mass="55046">MMRFANDFIFGGATAAYQCEGSTREYGKGKVAWDDFLAEKGRFQANPASDFYHQYPVDLKLCKMFGINGIRISIAWSRIFPDGTGKINQQGVDFYHQLFKECHKKGVEPFVTLHHFDTPNTLFQKGDFLNKETVDAFEKYASYCFEEYKDEVTYWFTFNEIWAVCTNQYIEGTFPNGEKYNMTKAFQSMHYMMLAHSKAVLAYKKGDYKGKIGIVQSLEYKYPYNENKLEDIIAAKNEDVLQNQFLLDATFLGYYSDETLKIAQKLCALNQGMLDIEESDLEIMKKAAKENDYLGMNYYQSRFIQVYDGENDIHHNGTGEKGTSRFRLKGVGERMNKEGIDRTDWDWLIHPESMFDMLVRIKQQYPQYKAIYITENGMGYKDDFEDGIIDDTPRIDYVRRHLYYLLKAIEAGVNVKGYFIWSLMDMFSWTNGYNKRYGLFYIDYKTQKRYPKASAYWYKYISQTKELF</sequence>
<dbReference type="InterPro" id="IPR018120">
    <property type="entry name" value="Glyco_hydro_1_AS"/>
</dbReference>
<protein>
    <recommendedName>
        <fullName evidence="6">6-phospho-beta-galactosidase</fullName>
        <ecNumber evidence="6">3.2.1.85</ecNumber>
    </recommendedName>
</protein>
<evidence type="ECO:0000313" key="8">
    <source>
        <dbReference type="Proteomes" id="UP001204814"/>
    </source>
</evidence>
<evidence type="ECO:0000256" key="4">
    <source>
        <dbReference type="PROSITE-ProRule" id="PRU10055"/>
    </source>
</evidence>
<comment type="catalytic activity">
    <reaction evidence="6">
        <text>a 6-phospho-beta-D-galactoside + H2O = D-galactose 6-phosphate + an alcohol</text>
        <dbReference type="Rhea" id="RHEA:24568"/>
        <dbReference type="ChEBI" id="CHEBI:15377"/>
        <dbReference type="ChEBI" id="CHEBI:30879"/>
        <dbReference type="ChEBI" id="CHEBI:58534"/>
        <dbReference type="ChEBI" id="CHEBI:91004"/>
        <dbReference type="EC" id="3.2.1.85"/>
    </reaction>
</comment>
<keyword evidence="2 5" id="KW-0378">Hydrolase</keyword>
<evidence type="ECO:0000256" key="2">
    <source>
        <dbReference type="ARBA" id="ARBA00022801"/>
    </source>
</evidence>
<name>A0AAP2UG83_9FIRM</name>
<dbReference type="PANTHER" id="PTHR10353">
    <property type="entry name" value="GLYCOSYL HYDROLASE"/>
    <property type="match status" value="1"/>
</dbReference>
<dbReference type="Pfam" id="PF00232">
    <property type="entry name" value="Glyco_hydro_1"/>
    <property type="match status" value="1"/>
</dbReference>
<dbReference type="GO" id="GO:0019512">
    <property type="term" value="P:lactose catabolic process via tagatose-6-phosphate"/>
    <property type="evidence" value="ECO:0007669"/>
    <property type="project" value="InterPro"/>
</dbReference>
<organism evidence="7 8">
    <name type="scientific">Faecalibacillus intestinalis</name>
    <dbReference type="NCBI Taxonomy" id="1982626"/>
    <lineage>
        <taxon>Bacteria</taxon>
        <taxon>Bacillati</taxon>
        <taxon>Bacillota</taxon>
        <taxon>Erysipelotrichia</taxon>
        <taxon>Erysipelotrichales</taxon>
        <taxon>Coprobacillaceae</taxon>
        <taxon>Faecalibacillus</taxon>
    </lineage>
</organism>
<evidence type="ECO:0000256" key="3">
    <source>
        <dbReference type="ARBA" id="ARBA00023295"/>
    </source>
</evidence>
<dbReference type="GO" id="GO:0008422">
    <property type="term" value="F:beta-glucosidase activity"/>
    <property type="evidence" value="ECO:0007669"/>
    <property type="project" value="TreeGrafter"/>
</dbReference>
<comment type="similarity">
    <text evidence="1">Belongs to the glycosyl hydrolase 1 family.</text>
</comment>
<dbReference type="InterPro" id="IPR001360">
    <property type="entry name" value="Glyco_hydro_1"/>
</dbReference>
<dbReference type="InterPro" id="IPR033132">
    <property type="entry name" value="GH_1_N_CS"/>
</dbReference>
<comment type="pathway">
    <text evidence="6">Carbohydrate metabolism; lactose degradation; D-galactose 6-phosphate and beta-D-glucose from lactose 6-phosphate: step 1/1.</text>
</comment>
<dbReference type="PROSITE" id="PS00572">
    <property type="entry name" value="GLYCOSYL_HYDROL_F1_1"/>
    <property type="match status" value="1"/>
</dbReference>
<evidence type="ECO:0000256" key="1">
    <source>
        <dbReference type="ARBA" id="ARBA00010838"/>
    </source>
</evidence>
<dbReference type="GO" id="GO:0005829">
    <property type="term" value="C:cytosol"/>
    <property type="evidence" value="ECO:0007669"/>
    <property type="project" value="TreeGrafter"/>
</dbReference>
<dbReference type="Proteomes" id="UP001204814">
    <property type="component" value="Unassembled WGS sequence"/>
</dbReference>
<reference evidence="7" key="1">
    <citation type="submission" date="2022-06" db="EMBL/GenBank/DDBJ databases">
        <title>Isolation of gut microbiota from human fecal samples.</title>
        <authorList>
            <person name="Pamer E.G."/>
            <person name="Barat B."/>
            <person name="Waligurski E."/>
            <person name="Medina S."/>
            <person name="Paddock L."/>
            <person name="Mostad J."/>
        </authorList>
    </citation>
    <scope>NUCLEOTIDE SEQUENCE</scope>
    <source>
        <strain evidence="7">DFI.6.24</strain>
    </source>
</reference>
<evidence type="ECO:0000256" key="5">
    <source>
        <dbReference type="RuleBase" id="RU004468"/>
    </source>
</evidence>
<dbReference type="FunFam" id="3.20.20.80:FF:000004">
    <property type="entry name" value="Beta-glucosidase 6-phospho-beta-glucosidase"/>
    <property type="match status" value="1"/>
</dbReference>
<evidence type="ECO:0000256" key="6">
    <source>
        <dbReference type="RuleBase" id="RU004469"/>
    </source>
</evidence>
<dbReference type="EC" id="3.2.1.85" evidence="6"/>
<dbReference type="NCBIfam" id="NF010036">
    <property type="entry name" value="PRK13511.1"/>
    <property type="match status" value="1"/>
</dbReference>
<dbReference type="AlphaFoldDB" id="A0AAP2UG83"/>
<gene>
    <name evidence="7" type="primary">lacG</name>
    <name evidence="7" type="ORF">NE542_04475</name>
</gene>
<dbReference type="PANTHER" id="PTHR10353:SF36">
    <property type="entry name" value="LP05116P"/>
    <property type="match status" value="1"/>
</dbReference>
<feature type="active site" description="Nucleophile" evidence="4">
    <location>
        <position position="375"/>
    </location>
</feature>
<keyword evidence="3 5" id="KW-0326">Glycosidase</keyword>
<dbReference type="EMBL" id="JANGBO010000002">
    <property type="protein sequence ID" value="MCQ5061090.1"/>
    <property type="molecule type" value="Genomic_DNA"/>
</dbReference>
<dbReference type="InterPro" id="IPR017853">
    <property type="entry name" value="GH"/>
</dbReference>
<dbReference type="Gene3D" id="3.20.20.80">
    <property type="entry name" value="Glycosidases"/>
    <property type="match status" value="1"/>
</dbReference>
<accession>A0AAP2UG83</accession>
<comment type="caution">
    <text evidence="7">The sequence shown here is derived from an EMBL/GenBank/DDBJ whole genome shotgun (WGS) entry which is preliminary data.</text>
</comment>
<dbReference type="PRINTS" id="PR00131">
    <property type="entry name" value="GLHYDRLASE1"/>
</dbReference>
<proteinExistence type="inferred from homology"/>